<dbReference type="AlphaFoldDB" id="A0A7J7MF37"/>
<keyword evidence="3" id="KW-1185">Reference proteome</keyword>
<dbReference type="Proteomes" id="UP000541444">
    <property type="component" value="Unassembled WGS sequence"/>
</dbReference>
<proteinExistence type="predicted"/>
<organism evidence="2 3">
    <name type="scientific">Kingdonia uniflora</name>
    <dbReference type="NCBI Taxonomy" id="39325"/>
    <lineage>
        <taxon>Eukaryota</taxon>
        <taxon>Viridiplantae</taxon>
        <taxon>Streptophyta</taxon>
        <taxon>Embryophyta</taxon>
        <taxon>Tracheophyta</taxon>
        <taxon>Spermatophyta</taxon>
        <taxon>Magnoliopsida</taxon>
        <taxon>Ranunculales</taxon>
        <taxon>Circaeasteraceae</taxon>
        <taxon>Kingdonia</taxon>
    </lineage>
</organism>
<evidence type="ECO:0008006" key="4">
    <source>
        <dbReference type="Google" id="ProtNLM"/>
    </source>
</evidence>
<comment type="caution">
    <text evidence="2">The sequence shown here is derived from an EMBL/GenBank/DDBJ whole genome shotgun (WGS) entry which is preliminary data.</text>
</comment>
<evidence type="ECO:0000313" key="3">
    <source>
        <dbReference type="Proteomes" id="UP000541444"/>
    </source>
</evidence>
<dbReference type="OrthoDB" id="727341at2759"/>
<accession>A0A7J7MF37</accession>
<reference evidence="2 3" key="1">
    <citation type="journal article" date="2020" name="IScience">
        <title>Genome Sequencing of the Endangered Kingdonia uniflora (Circaeasteraceae, Ranunculales) Reveals Potential Mechanisms of Evolutionary Specialization.</title>
        <authorList>
            <person name="Sun Y."/>
            <person name="Deng T."/>
            <person name="Zhang A."/>
            <person name="Moore M.J."/>
            <person name="Landis J.B."/>
            <person name="Lin N."/>
            <person name="Zhang H."/>
            <person name="Zhang X."/>
            <person name="Huang J."/>
            <person name="Zhang X."/>
            <person name="Sun H."/>
            <person name="Wang H."/>
        </authorList>
    </citation>
    <scope>NUCLEOTIDE SEQUENCE [LARGE SCALE GENOMIC DNA]</scope>
    <source>
        <strain evidence="2">TB1705</strain>
        <tissue evidence="2">Leaf</tissue>
    </source>
</reference>
<evidence type="ECO:0000256" key="1">
    <source>
        <dbReference type="SAM" id="MobiDB-lite"/>
    </source>
</evidence>
<sequence>MSRKASNCKRVMFSPDMNENPSVVYLKHGSAKKGSGNKRRVDRASNLWPQKNSGFSPVKLLRRLSAKVARVIRLVSLRKRKSSTKVTSSSLARSRSYVGASDSHLTEDIEDCIQFINSSSLPRSSSVSTSCP</sequence>
<dbReference type="PANTHER" id="PTHR34355:SF1">
    <property type="entry name" value="JOSEPHIN-LIKE PROTEIN"/>
    <property type="match status" value="1"/>
</dbReference>
<dbReference type="EMBL" id="JACGCM010001560">
    <property type="protein sequence ID" value="KAF6153523.1"/>
    <property type="molecule type" value="Genomic_DNA"/>
</dbReference>
<evidence type="ECO:0000313" key="2">
    <source>
        <dbReference type="EMBL" id="KAF6153523.1"/>
    </source>
</evidence>
<name>A0A7J7MF37_9MAGN</name>
<dbReference type="PANTHER" id="PTHR34355">
    <property type="entry name" value="JOSEPHIN-LIKE PROTEIN"/>
    <property type="match status" value="1"/>
</dbReference>
<protein>
    <recommendedName>
        <fullName evidence="4">Josephin-like protein</fullName>
    </recommendedName>
</protein>
<gene>
    <name evidence="2" type="ORF">GIB67_027390</name>
</gene>
<feature type="region of interest" description="Disordered" evidence="1">
    <location>
        <begin position="28"/>
        <end position="48"/>
    </location>
</feature>
<feature type="compositionally biased region" description="Basic residues" evidence="1">
    <location>
        <begin position="29"/>
        <end position="41"/>
    </location>
</feature>